<dbReference type="Gene3D" id="3.90.1010.20">
    <property type="match status" value="1"/>
</dbReference>
<evidence type="ECO:0000259" key="9">
    <source>
        <dbReference type="SMART" id="SM00900"/>
    </source>
</evidence>
<gene>
    <name evidence="10" type="ORF">EDC19_1764</name>
</gene>
<evidence type="ECO:0000256" key="8">
    <source>
        <dbReference type="RuleBase" id="RU366062"/>
    </source>
</evidence>
<dbReference type="Pfam" id="PF04205">
    <property type="entry name" value="FMN_bind"/>
    <property type="match status" value="1"/>
</dbReference>
<dbReference type="PRINTS" id="PR00368">
    <property type="entry name" value="FADPNR"/>
</dbReference>
<evidence type="ECO:0000256" key="3">
    <source>
        <dbReference type="ARBA" id="ARBA00015872"/>
    </source>
</evidence>
<keyword evidence="4 8" id="KW-0285">Flavoprotein</keyword>
<keyword evidence="8" id="KW-0732">Signal</keyword>
<dbReference type="InterPro" id="IPR010960">
    <property type="entry name" value="Flavocytochrome_c"/>
</dbReference>
<dbReference type="NCBIfam" id="TIGR01813">
    <property type="entry name" value="flavo_cyto_c"/>
    <property type="match status" value="1"/>
</dbReference>
<dbReference type="GO" id="GO:0010181">
    <property type="term" value="F:FMN binding"/>
    <property type="evidence" value="ECO:0007669"/>
    <property type="project" value="InterPro"/>
</dbReference>
<dbReference type="EMBL" id="SMGQ01000013">
    <property type="protein sequence ID" value="TCK92615.1"/>
    <property type="molecule type" value="Genomic_DNA"/>
</dbReference>
<dbReference type="SUPFAM" id="SSF56425">
    <property type="entry name" value="Succinate dehydrogenase/fumarate reductase flavoprotein, catalytic domain"/>
    <property type="match status" value="1"/>
</dbReference>
<dbReference type="InterPro" id="IPR027477">
    <property type="entry name" value="Succ_DH/fumarate_Rdtase_cat_sf"/>
</dbReference>
<keyword evidence="6 8" id="KW-0560">Oxidoreductase</keyword>
<dbReference type="AlphaFoldDB" id="A0A4R1MJJ6"/>
<evidence type="ECO:0000256" key="5">
    <source>
        <dbReference type="ARBA" id="ARBA00022827"/>
    </source>
</evidence>
<evidence type="ECO:0000313" key="11">
    <source>
        <dbReference type="Proteomes" id="UP000294545"/>
    </source>
</evidence>
<comment type="cofactor">
    <cofactor evidence="8">
        <name>FMN</name>
        <dbReference type="ChEBI" id="CHEBI:58210"/>
    </cofactor>
    <text evidence="8">Binds 1 or 2 FMN covalently per subunit.</text>
</comment>
<name>A0A4R1MJJ6_9FIRM</name>
<evidence type="ECO:0000256" key="6">
    <source>
        <dbReference type="ARBA" id="ARBA00023002"/>
    </source>
</evidence>
<evidence type="ECO:0000313" key="10">
    <source>
        <dbReference type="EMBL" id="TCK92615.1"/>
    </source>
</evidence>
<sequence>MKQKKIIAIILCLVLAFMIIGCQSNQQETTQQEVNNNTGEESFFTPGTYVGTASAHNGDLEVEVTVDENAIISIEIIKHNESEGIADPAIERIPTNVVNSQSLAVDSISGATVTSDAIISAITHALEQAGGDIDALKQKSDSAINEGETIEYTADVVVIGGGGAGLSAAVTAHENGANVIVLEKMPRLGGNTILSGGAFNAVNPERQERQGIEDSTEKHYTQTYEGGDEAGNPELVRTFVEGAPTALQWLESLGMEFNDDVFTVLGGMWPRANKPSTPLGTGFIDTYVNYIEANDGIEVLLDTEAVELIMDGDRVVGVNAKSFDDTVIVNANNGVIVATGGFGANPEMREEYNEVWADLLSLKTTNHPGATGDGIVMGIDVNASLVGMEHIQLLPMGDPISGSLSGNIEQGVENRIFVNKAGNRFVDEGARRDVMTQALIEQEDAFMWVIVDSHSYPTEDTKNNFNESIAELMEQDRAYKGDTLEALAEQIGVNSDNLIKAVEAFNDSVEAGNADAFGRTLFDEKLDSPPYYAGARVPTVHHTMGGLEINTKGQVVDTNGNVIPGLYAAGEVTGGIHGTNRLGGNALAEITVFGRIAGESAANAQ</sequence>
<evidence type="ECO:0000256" key="7">
    <source>
        <dbReference type="ARBA" id="ARBA00049922"/>
    </source>
</evidence>
<feature type="chain" id="PRO_5022269746" description="Urocanate reductase" evidence="8">
    <location>
        <begin position="27"/>
        <end position="605"/>
    </location>
</feature>
<comment type="catalytic activity">
    <reaction evidence="7 8">
        <text>dihydrourocanate + A = urocanate + AH2</text>
        <dbReference type="Rhea" id="RHEA:36059"/>
        <dbReference type="ChEBI" id="CHEBI:13193"/>
        <dbReference type="ChEBI" id="CHEBI:17499"/>
        <dbReference type="ChEBI" id="CHEBI:27247"/>
        <dbReference type="ChEBI" id="CHEBI:72991"/>
        <dbReference type="EC" id="1.3.99.33"/>
    </reaction>
</comment>
<organism evidence="10 11">
    <name type="scientific">Natranaerovirga hydrolytica</name>
    <dbReference type="NCBI Taxonomy" id="680378"/>
    <lineage>
        <taxon>Bacteria</taxon>
        <taxon>Bacillati</taxon>
        <taxon>Bacillota</taxon>
        <taxon>Clostridia</taxon>
        <taxon>Lachnospirales</taxon>
        <taxon>Natranaerovirgaceae</taxon>
        <taxon>Natranaerovirga</taxon>
    </lineage>
</organism>
<feature type="domain" description="FMN-binding" evidence="9">
    <location>
        <begin position="55"/>
        <end position="129"/>
    </location>
</feature>
<dbReference type="PANTHER" id="PTHR43400">
    <property type="entry name" value="FUMARATE REDUCTASE"/>
    <property type="match status" value="1"/>
</dbReference>
<dbReference type="GO" id="GO:0033765">
    <property type="term" value="F:steroid dehydrogenase activity, acting on the CH-CH group of donors"/>
    <property type="evidence" value="ECO:0007669"/>
    <property type="project" value="UniProtKB-ARBA"/>
</dbReference>
<reference evidence="10 11" key="1">
    <citation type="submission" date="2019-03" db="EMBL/GenBank/DDBJ databases">
        <title>Genomic Encyclopedia of Type Strains, Phase IV (KMG-IV): sequencing the most valuable type-strain genomes for metagenomic binning, comparative biology and taxonomic classification.</title>
        <authorList>
            <person name="Goeker M."/>
        </authorList>
    </citation>
    <scope>NUCLEOTIDE SEQUENCE [LARGE SCALE GENOMIC DNA]</scope>
    <source>
        <strain evidence="10 11">DSM 24176</strain>
    </source>
</reference>
<dbReference type="EC" id="1.3.99.33" evidence="2 8"/>
<dbReference type="InterPro" id="IPR036188">
    <property type="entry name" value="FAD/NAD-bd_sf"/>
</dbReference>
<evidence type="ECO:0000256" key="1">
    <source>
        <dbReference type="ARBA" id="ARBA00008040"/>
    </source>
</evidence>
<evidence type="ECO:0000256" key="4">
    <source>
        <dbReference type="ARBA" id="ARBA00022630"/>
    </source>
</evidence>
<evidence type="ECO:0000256" key="2">
    <source>
        <dbReference type="ARBA" id="ARBA00013137"/>
    </source>
</evidence>
<dbReference type="PROSITE" id="PS51257">
    <property type="entry name" value="PROKAR_LIPOPROTEIN"/>
    <property type="match status" value="1"/>
</dbReference>
<feature type="signal peptide" evidence="8">
    <location>
        <begin position="1"/>
        <end position="26"/>
    </location>
</feature>
<proteinExistence type="inferred from homology"/>
<dbReference type="InterPro" id="IPR003953">
    <property type="entry name" value="FAD-dep_OxRdtase_2_FAD-bd"/>
</dbReference>
<dbReference type="Pfam" id="PF00890">
    <property type="entry name" value="FAD_binding_2"/>
    <property type="match status" value="1"/>
</dbReference>
<keyword evidence="11" id="KW-1185">Reference proteome</keyword>
<keyword evidence="5 8" id="KW-0274">FAD</keyword>
<comment type="cofactor">
    <cofactor evidence="8">
        <name>FAD</name>
        <dbReference type="ChEBI" id="CHEBI:57692"/>
    </cofactor>
    <text evidence="8">Binds 1 FAD per subunit.</text>
</comment>
<dbReference type="SMART" id="SM00900">
    <property type="entry name" value="FMN_bind"/>
    <property type="match status" value="1"/>
</dbReference>
<dbReference type="PANTHER" id="PTHR43400:SF7">
    <property type="entry name" value="FAD-DEPENDENT OXIDOREDUCTASE 2 FAD BINDING DOMAIN-CONTAINING PROTEIN"/>
    <property type="match status" value="1"/>
</dbReference>
<dbReference type="Gene3D" id="3.50.50.60">
    <property type="entry name" value="FAD/NAD(P)-binding domain"/>
    <property type="match status" value="1"/>
</dbReference>
<dbReference type="InterPro" id="IPR007329">
    <property type="entry name" value="FMN-bd"/>
</dbReference>
<comment type="caution">
    <text evidence="10">The sequence shown here is derived from an EMBL/GenBank/DDBJ whole genome shotgun (WGS) entry which is preliminary data.</text>
</comment>
<comment type="similarity">
    <text evidence="1 8">Belongs to the FAD-dependent oxidoreductase 2 family. FRD/SDH subfamily.</text>
</comment>
<dbReference type="GO" id="GO:0016020">
    <property type="term" value="C:membrane"/>
    <property type="evidence" value="ECO:0007669"/>
    <property type="project" value="InterPro"/>
</dbReference>
<dbReference type="Gene3D" id="3.90.700.10">
    <property type="entry name" value="Succinate dehydrogenase/fumarate reductase flavoprotein, catalytic domain"/>
    <property type="match status" value="1"/>
</dbReference>
<dbReference type="Proteomes" id="UP000294545">
    <property type="component" value="Unassembled WGS sequence"/>
</dbReference>
<protein>
    <recommendedName>
        <fullName evidence="3 8">Urocanate reductase</fullName>
        <ecNumber evidence="2 8">1.3.99.33</ecNumber>
    </recommendedName>
</protein>
<accession>A0A4R1MJJ6</accession>
<dbReference type="RefSeq" id="WP_132282481.1">
    <property type="nucleotide sequence ID" value="NZ_SMGQ01000013.1"/>
</dbReference>
<dbReference type="SUPFAM" id="SSF51905">
    <property type="entry name" value="FAD/NAD(P)-binding domain"/>
    <property type="match status" value="1"/>
</dbReference>
<dbReference type="OrthoDB" id="9806724at2"/>
<dbReference type="InterPro" id="IPR050315">
    <property type="entry name" value="FAD-oxidoreductase_2"/>
</dbReference>